<evidence type="ECO:0000256" key="4">
    <source>
        <dbReference type="ARBA" id="ARBA00023224"/>
    </source>
</evidence>
<evidence type="ECO:0000256" key="2">
    <source>
        <dbReference type="ARBA" id="ARBA00022475"/>
    </source>
</evidence>
<dbReference type="SUPFAM" id="SSF158472">
    <property type="entry name" value="HAMP domain-like"/>
    <property type="match status" value="1"/>
</dbReference>
<accession>A0ABW6K4Q7</accession>
<dbReference type="Proteomes" id="UP001601059">
    <property type="component" value="Unassembled WGS sequence"/>
</dbReference>
<evidence type="ECO:0000256" key="1">
    <source>
        <dbReference type="ARBA" id="ARBA00004236"/>
    </source>
</evidence>
<dbReference type="SMART" id="SM00283">
    <property type="entry name" value="MA"/>
    <property type="match status" value="1"/>
</dbReference>
<organism evidence="10 11">
    <name type="scientific">Cytobacillus spartinae</name>
    <dbReference type="NCBI Taxonomy" id="3299023"/>
    <lineage>
        <taxon>Bacteria</taxon>
        <taxon>Bacillati</taxon>
        <taxon>Bacillota</taxon>
        <taxon>Bacilli</taxon>
        <taxon>Bacillales</taxon>
        <taxon>Bacillaceae</taxon>
        <taxon>Cytobacillus</taxon>
    </lineage>
</organism>
<keyword evidence="4 6" id="KW-0807">Transducer</keyword>
<evidence type="ECO:0000256" key="5">
    <source>
        <dbReference type="ARBA" id="ARBA00029447"/>
    </source>
</evidence>
<dbReference type="RefSeq" id="WP_389357133.1">
    <property type="nucleotide sequence ID" value="NZ_JBIACK010000001.1"/>
</dbReference>
<dbReference type="InterPro" id="IPR024478">
    <property type="entry name" value="HlyB_4HB_MCP"/>
</dbReference>
<evidence type="ECO:0000259" key="9">
    <source>
        <dbReference type="PROSITE" id="PS50885"/>
    </source>
</evidence>
<evidence type="ECO:0000313" key="10">
    <source>
        <dbReference type="EMBL" id="MFE8699161.1"/>
    </source>
</evidence>
<gene>
    <name evidence="10" type="ORF">ACFYKX_00850</name>
</gene>
<dbReference type="PROSITE" id="PS50111">
    <property type="entry name" value="CHEMOTAXIS_TRANSDUC_2"/>
    <property type="match status" value="1"/>
</dbReference>
<keyword evidence="2" id="KW-1003">Cell membrane</keyword>
<dbReference type="Pfam" id="PF12729">
    <property type="entry name" value="4HB_MCP_1"/>
    <property type="match status" value="1"/>
</dbReference>
<evidence type="ECO:0000256" key="6">
    <source>
        <dbReference type="PROSITE-ProRule" id="PRU00284"/>
    </source>
</evidence>
<name>A0ABW6K4Q7_9BACI</name>
<keyword evidence="7" id="KW-1133">Transmembrane helix</keyword>
<dbReference type="PROSITE" id="PS50885">
    <property type="entry name" value="HAMP"/>
    <property type="match status" value="1"/>
</dbReference>
<feature type="domain" description="Methyl-accepting transducer" evidence="8">
    <location>
        <begin position="275"/>
        <end position="511"/>
    </location>
</feature>
<evidence type="ECO:0000313" key="11">
    <source>
        <dbReference type="Proteomes" id="UP001601059"/>
    </source>
</evidence>
<comment type="subcellular location">
    <subcellularLocation>
        <location evidence="1">Cell membrane</location>
    </subcellularLocation>
</comment>
<comment type="similarity">
    <text evidence="5">Belongs to the methyl-accepting chemotaxis (MCP) protein family.</text>
</comment>
<dbReference type="InterPro" id="IPR003660">
    <property type="entry name" value="HAMP_dom"/>
</dbReference>
<keyword evidence="11" id="KW-1185">Reference proteome</keyword>
<protein>
    <submittedName>
        <fullName evidence="10">Methyl-accepting chemotaxis protein</fullName>
    </submittedName>
</protein>
<feature type="domain" description="HAMP" evidence="9">
    <location>
        <begin position="203"/>
        <end position="256"/>
    </location>
</feature>
<evidence type="ECO:0000259" key="8">
    <source>
        <dbReference type="PROSITE" id="PS50111"/>
    </source>
</evidence>
<sequence length="561" mass="60685">MAKLTKKLLLSYFIIVLMMGGLGLGAYTALSSVNKNGETMYKNGVVPLSLLADIAKYSENTRVQMVTAVNTKNASPTKIAEENIIHIKDVIEKYEKISMIPEEKEKFEEFTSNWYTFTDRVAKNIILVKNEQYEEATAGLKLGGEPFTLASDSLKELININNQMAEELMNQNEQNYKQTRLLLILTIAVATIVAISVGLFVGRNISQPVMKISARANEIAKGDLTGETILIKNKDEIGDLAQSFNEMKEGLRALVSSVSKSAEELAAVSEEMAASSEQVSSSVQEVSISMNHVAQNTELGNNSVVDVSTVLLELSSLIQIAKNKATSALNNSETTYKTATDGKDIVNKSIDKIESIRNRTIETEVLIQKLDQYTQEIGHITQMITSIADQTNLLALNASIEAARAGEHGRGFAVVAEEVRKLAEQSNSGANQVAELVKKISGSTGEVVRAMHLNKSEVEQGVEIVSTAGDALDRILDAVSLTLKEVDGISDVTDEEVASSDKIVKLISDLSSVMENTAANTEEVAASIQESTAAMETVSGSAEEVSSMAAELKSSVEVFRI</sequence>
<dbReference type="PANTHER" id="PTHR32089">
    <property type="entry name" value="METHYL-ACCEPTING CHEMOTAXIS PROTEIN MCPB"/>
    <property type="match status" value="1"/>
</dbReference>
<evidence type="ECO:0000256" key="3">
    <source>
        <dbReference type="ARBA" id="ARBA00023136"/>
    </source>
</evidence>
<feature type="transmembrane region" description="Helical" evidence="7">
    <location>
        <begin position="12"/>
        <end position="30"/>
    </location>
</feature>
<dbReference type="Gene3D" id="1.10.287.950">
    <property type="entry name" value="Methyl-accepting chemotaxis protein"/>
    <property type="match status" value="1"/>
</dbReference>
<dbReference type="SUPFAM" id="SSF58104">
    <property type="entry name" value="Methyl-accepting chemotaxis protein (MCP) signaling domain"/>
    <property type="match status" value="1"/>
</dbReference>
<reference evidence="10 11" key="1">
    <citation type="submission" date="2024-08" db="EMBL/GenBank/DDBJ databases">
        <title>Two novel Cytobacillus novel species.</title>
        <authorList>
            <person name="Liu G."/>
        </authorList>
    </citation>
    <scope>NUCLEOTIDE SEQUENCE [LARGE SCALE GENOMIC DNA]</scope>
    <source>
        <strain evidence="10 11">FJAT-54145</strain>
    </source>
</reference>
<evidence type="ECO:0000256" key="7">
    <source>
        <dbReference type="SAM" id="Phobius"/>
    </source>
</evidence>
<dbReference type="CDD" id="cd06225">
    <property type="entry name" value="HAMP"/>
    <property type="match status" value="1"/>
</dbReference>
<dbReference type="PANTHER" id="PTHR32089:SF112">
    <property type="entry name" value="LYSOZYME-LIKE PROTEIN-RELATED"/>
    <property type="match status" value="1"/>
</dbReference>
<dbReference type="InterPro" id="IPR004089">
    <property type="entry name" value="MCPsignal_dom"/>
</dbReference>
<dbReference type="Pfam" id="PF00015">
    <property type="entry name" value="MCPsignal"/>
    <property type="match status" value="1"/>
</dbReference>
<keyword evidence="7" id="KW-0812">Transmembrane</keyword>
<dbReference type="CDD" id="cd11386">
    <property type="entry name" value="MCP_signal"/>
    <property type="match status" value="1"/>
</dbReference>
<dbReference type="Gene3D" id="6.10.340.10">
    <property type="match status" value="1"/>
</dbReference>
<keyword evidence="3 7" id="KW-0472">Membrane</keyword>
<comment type="caution">
    <text evidence="10">The sequence shown here is derived from an EMBL/GenBank/DDBJ whole genome shotgun (WGS) entry which is preliminary data.</text>
</comment>
<dbReference type="SMART" id="SM00304">
    <property type="entry name" value="HAMP"/>
    <property type="match status" value="1"/>
</dbReference>
<dbReference type="EMBL" id="JBIACK010000001">
    <property type="protein sequence ID" value="MFE8699161.1"/>
    <property type="molecule type" value="Genomic_DNA"/>
</dbReference>
<feature type="transmembrane region" description="Helical" evidence="7">
    <location>
        <begin position="181"/>
        <end position="201"/>
    </location>
</feature>
<dbReference type="Pfam" id="PF00672">
    <property type="entry name" value="HAMP"/>
    <property type="match status" value="1"/>
</dbReference>
<proteinExistence type="inferred from homology"/>